<dbReference type="EMBL" id="PKGY01000002">
    <property type="protein sequence ID" value="PKZ22466.1"/>
    <property type="molecule type" value="Genomic_DNA"/>
</dbReference>
<keyword evidence="4 8" id="KW-1003">Cell membrane</keyword>
<gene>
    <name evidence="11" type="primary">pstA</name>
    <name evidence="10" type="ORF">AWM72_05715</name>
    <name evidence="11" type="ORF">CYJ28_04950</name>
</gene>
<comment type="subcellular location">
    <subcellularLocation>
        <location evidence="1 8">Cell membrane</location>
        <topology evidence="1 8">Multi-pass membrane protein</topology>
    </subcellularLocation>
</comment>
<feature type="transmembrane region" description="Helical" evidence="8">
    <location>
        <begin position="175"/>
        <end position="196"/>
    </location>
</feature>
<reference evidence="11 13" key="3">
    <citation type="submission" date="2017-12" db="EMBL/GenBank/DDBJ databases">
        <title>Phylogenetic diversity of female urinary microbiome.</title>
        <authorList>
            <person name="Thomas-White K."/>
            <person name="Wolfe A.J."/>
        </authorList>
    </citation>
    <scope>NUCLEOTIDE SEQUENCE [LARGE SCALE GENOMIC DNA]</scope>
    <source>
        <strain evidence="11 13">UMB0139</strain>
    </source>
</reference>
<feature type="domain" description="ABC transmembrane type-1" evidence="9">
    <location>
        <begin position="55"/>
        <end position="258"/>
    </location>
</feature>
<dbReference type="CDD" id="cd06261">
    <property type="entry name" value="TM_PBP2"/>
    <property type="match status" value="1"/>
</dbReference>
<feature type="transmembrane region" description="Helical" evidence="8">
    <location>
        <begin position="240"/>
        <end position="262"/>
    </location>
</feature>
<evidence type="ECO:0000256" key="5">
    <source>
        <dbReference type="ARBA" id="ARBA00022692"/>
    </source>
</evidence>
<feature type="transmembrane region" description="Helical" evidence="8">
    <location>
        <begin position="7"/>
        <end position="29"/>
    </location>
</feature>
<dbReference type="RefSeq" id="WP_067974638.1">
    <property type="nucleotide sequence ID" value="NZ_CAJHKM010000001.1"/>
</dbReference>
<dbReference type="InterPro" id="IPR000515">
    <property type="entry name" value="MetI-like"/>
</dbReference>
<evidence type="ECO:0000256" key="1">
    <source>
        <dbReference type="ARBA" id="ARBA00004651"/>
    </source>
</evidence>
<sequence>MDRALKYLTYFFTIVTFAWLIYIIGYVLINGIPYLSADLFAFEYTTDNVSMMPAIITTIYVILGALLIAVPLGVFAGFYLIEYAGKNNKWVEAIRVASDTLSGVPSIVYGLFGMLAFVIAAGFQYSLLAGILTMAVMVLPLIIRNTEEGLMSVSDKMREGSFGLGAGKLRTIFKIVLPVAMPGILSGIILAIGRIVGETAALMYTLGTATSLPDSLFASGRTLALHMYILSTEGLHRDQAMATGVVLLLFVLIINGLSTWLSNKLGAQGGQK</sequence>
<dbReference type="Proteomes" id="UP000069912">
    <property type="component" value="Chromosome"/>
</dbReference>
<dbReference type="Pfam" id="PF00528">
    <property type="entry name" value="BPD_transp_1"/>
    <property type="match status" value="1"/>
</dbReference>
<name>A0A0X8FBJ2_9LACT</name>
<evidence type="ECO:0000256" key="6">
    <source>
        <dbReference type="ARBA" id="ARBA00022989"/>
    </source>
</evidence>
<evidence type="ECO:0000313" key="12">
    <source>
        <dbReference type="Proteomes" id="UP000069912"/>
    </source>
</evidence>
<dbReference type="PROSITE" id="PS50928">
    <property type="entry name" value="ABC_TM1"/>
    <property type="match status" value="1"/>
</dbReference>
<evidence type="ECO:0000256" key="8">
    <source>
        <dbReference type="RuleBase" id="RU363043"/>
    </source>
</evidence>
<dbReference type="AlphaFoldDB" id="A0A0X8FBJ2"/>
<dbReference type="KEGG" id="asan:AWM72_05715"/>
<evidence type="ECO:0000313" key="13">
    <source>
        <dbReference type="Proteomes" id="UP000234239"/>
    </source>
</evidence>
<organism evidence="10 12">
    <name type="scientific">Aerococcus sanguinicola</name>
    <dbReference type="NCBI Taxonomy" id="119206"/>
    <lineage>
        <taxon>Bacteria</taxon>
        <taxon>Bacillati</taxon>
        <taxon>Bacillota</taxon>
        <taxon>Bacilli</taxon>
        <taxon>Lactobacillales</taxon>
        <taxon>Aerococcaceae</taxon>
        <taxon>Aerococcus</taxon>
    </lineage>
</organism>
<dbReference type="InterPro" id="IPR005672">
    <property type="entry name" value="Phosphate_PstA"/>
</dbReference>
<dbReference type="Proteomes" id="UP000234239">
    <property type="component" value="Unassembled WGS sequence"/>
</dbReference>
<evidence type="ECO:0000256" key="3">
    <source>
        <dbReference type="ARBA" id="ARBA00022448"/>
    </source>
</evidence>
<dbReference type="GO" id="GO:0005886">
    <property type="term" value="C:plasma membrane"/>
    <property type="evidence" value="ECO:0007669"/>
    <property type="project" value="UniProtKB-SubCell"/>
</dbReference>
<keyword evidence="6 8" id="KW-1133">Transmembrane helix</keyword>
<dbReference type="GO" id="GO:0035435">
    <property type="term" value="P:phosphate ion transmembrane transport"/>
    <property type="evidence" value="ECO:0007669"/>
    <property type="project" value="InterPro"/>
</dbReference>
<dbReference type="SUPFAM" id="SSF161098">
    <property type="entry name" value="MetI-like"/>
    <property type="match status" value="1"/>
</dbReference>
<accession>A0A0X8FBJ2</accession>
<evidence type="ECO:0000313" key="11">
    <source>
        <dbReference type="EMBL" id="PKZ22466.1"/>
    </source>
</evidence>
<dbReference type="EMBL" id="CP014160">
    <property type="protein sequence ID" value="AMB94291.1"/>
    <property type="molecule type" value="Genomic_DNA"/>
</dbReference>
<feature type="transmembrane region" description="Helical" evidence="8">
    <location>
        <begin position="49"/>
        <end position="81"/>
    </location>
</feature>
<proteinExistence type="inferred from homology"/>
<keyword evidence="7 8" id="KW-0472">Membrane</keyword>
<dbReference type="Gene3D" id="1.10.3720.10">
    <property type="entry name" value="MetI-like"/>
    <property type="match status" value="1"/>
</dbReference>
<reference evidence="12" key="2">
    <citation type="submission" date="2016-01" db="EMBL/GenBank/DDBJ databases">
        <title>Six Aerococcus type strain genome sequencing and assembly using PacBio and Illumina Hiseq.</title>
        <authorList>
            <person name="Carkaci D."/>
            <person name="Dargis R."/>
            <person name="Nielsen X.C."/>
            <person name="Skovgaard O."/>
            <person name="Fuursted K."/>
            <person name="Christensen J.J."/>
        </authorList>
    </citation>
    <scope>NUCLEOTIDE SEQUENCE [LARGE SCALE GENOMIC DNA]</scope>
    <source>
        <strain evidence="12">CCUG43001</strain>
    </source>
</reference>
<dbReference type="GO" id="GO:0005315">
    <property type="term" value="F:phosphate transmembrane transporter activity"/>
    <property type="evidence" value="ECO:0007669"/>
    <property type="project" value="InterPro"/>
</dbReference>
<keyword evidence="12" id="KW-1185">Reference proteome</keyword>
<dbReference type="PANTHER" id="PTHR43470">
    <property type="entry name" value="PHOSPHATE TRANSPORT SYSTEM PERMEASE PROTEIN PSTA-RELATED"/>
    <property type="match status" value="1"/>
</dbReference>
<keyword evidence="5 8" id="KW-0812">Transmembrane</keyword>
<dbReference type="InterPro" id="IPR035906">
    <property type="entry name" value="MetI-like_sf"/>
</dbReference>
<reference evidence="10 12" key="1">
    <citation type="journal article" date="2016" name="Genome Announc.">
        <title>Complete Genome Sequences of Aerococcus christensenii CCUG 28831T, Aerococcus sanguinicola CCUG 43001T, Aerococcus urinae CCUG 36881T, Aerococcus urinaeequi CCUG 28094T, Aerococcus urinaehominis CCUG 42038 BT, and Aerococcus viridans CCUG 4311T.</title>
        <authorList>
            <person name="Carkaci D."/>
            <person name="Dargis R."/>
            <person name="Nielsen X.C."/>
            <person name="Skovgaard O."/>
            <person name="Fuursted K."/>
            <person name="Christensen J.J."/>
        </authorList>
    </citation>
    <scope>NUCLEOTIDE SEQUENCE [LARGE SCALE GENOMIC DNA]</scope>
    <source>
        <strain evidence="10 12">CCUG43001</strain>
    </source>
</reference>
<keyword evidence="3" id="KW-0813">Transport</keyword>
<dbReference type="PANTHER" id="PTHR43470:SF3">
    <property type="entry name" value="PHOSPHATE TRANSPORT SYSTEM PERMEASE PROTEIN PSTA-RELATED"/>
    <property type="match status" value="1"/>
</dbReference>
<feature type="transmembrane region" description="Helical" evidence="8">
    <location>
        <begin position="125"/>
        <end position="143"/>
    </location>
</feature>
<dbReference type="NCBIfam" id="TIGR00974">
    <property type="entry name" value="3a0107s02c"/>
    <property type="match status" value="1"/>
</dbReference>
<evidence type="ECO:0000259" key="9">
    <source>
        <dbReference type="PROSITE" id="PS50928"/>
    </source>
</evidence>
<evidence type="ECO:0000256" key="7">
    <source>
        <dbReference type="ARBA" id="ARBA00023136"/>
    </source>
</evidence>
<feature type="transmembrane region" description="Helical" evidence="8">
    <location>
        <begin position="101"/>
        <end position="119"/>
    </location>
</feature>
<evidence type="ECO:0000256" key="2">
    <source>
        <dbReference type="ARBA" id="ARBA00007069"/>
    </source>
</evidence>
<evidence type="ECO:0000256" key="4">
    <source>
        <dbReference type="ARBA" id="ARBA00022475"/>
    </source>
</evidence>
<comment type="similarity">
    <text evidence="2 8">Belongs to the binding-protein-dependent transport system permease family. CysTW subfamily.</text>
</comment>
<dbReference type="OrthoDB" id="9807065at2"/>
<dbReference type="GeneID" id="92903563"/>
<protein>
    <recommendedName>
        <fullName evidence="8">Phosphate transport system permease protein PstA</fullName>
    </recommendedName>
</protein>
<evidence type="ECO:0000313" key="10">
    <source>
        <dbReference type="EMBL" id="AMB94291.1"/>
    </source>
</evidence>